<keyword evidence="8" id="KW-0418">Kinase</keyword>
<dbReference type="SMART" id="SM00220">
    <property type="entry name" value="S_TKc"/>
    <property type="match status" value="1"/>
</dbReference>
<feature type="domain" description="EF-hand" evidence="17">
    <location>
        <begin position="434"/>
        <end position="469"/>
    </location>
</feature>
<dbReference type="InterPro" id="IPR011992">
    <property type="entry name" value="EF-hand-dom_pair"/>
</dbReference>
<keyword evidence="9" id="KW-0106">Calcium</keyword>
<evidence type="ECO:0000259" key="16">
    <source>
        <dbReference type="PROSITE" id="PS50011"/>
    </source>
</evidence>
<dbReference type="CDD" id="cd00051">
    <property type="entry name" value="EFh"/>
    <property type="match status" value="1"/>
</dbReference>
<evidence type="ECO:0000256" key="10">
    <source>
        <dbReference type="ARBA" id="ARBA00022840"/>
    </source>
</evidence>
<dbReference type="VEuPathDB" id="FungiDB:PYU1_G006081"/>
<evidence type="ECO:0000256" key="2">
    <source>
        <dbReference type="ARBA" id="ARBA00012513"/>
    </source>
</evidence>
<dbReference type="HOGENOM" id="CLU_000288_37_3_1"/>
<dbReference type="FunFam" id="1.10.510.10:FF:000571">
    <property type="entry name" value="Maternal embryonic leucine zipper kinase"/>
    <property type="match status" value="1"/>
</dbReference>
<dbReference type="OMA" id="LFFAFCK"/>
<evidence type="ECO:0000313" key="18">
    <source>
        <dbReference type="EnsemblProtists" id="PYU1_T006093"/>
    </source>
</evidence>
<keyword evidence="10 14" id="KW-0067">ATP-binding</keyword>
<evidence type="ECO:0000256" key="5">
    <source>
        <dbReference type="ARBA" id="ARBA00022723"/>
    </source>
</evidence>
<dbReference type="InterPro" id="IPR011009">
    <property type="entry name" value="Kinase-like_dom_sf"/>
</dbReference>
<dbReference type="STRING" id="431595.K3WMA1"/>
<comment type="similarity">
    <text evidence="11">Belongs to the protein kinase superfamily. Ser/Thr protein kinase family. CDPK subfamily.</text>
</comment>
<dbReference type="SUPFAM" id="SSF56112">
    <property type="entry name" value="Protein kinase-like (PK-like)"/>
    <property type="match status" value="1"/>
</dbReference>
<dbReference type="PANTHER" id="PTHR24349">
    <property type="entry name" value="SERINE/THREONINE-PROTEIN KINASE"/>
    <property type="match status" value="1"/>
</dbReference>
<evidence type="ECO:0000256" key="1">
    <source>
        <dbReference type="ARBA" id="ARBA00001946"/>
    </source>
</evidence>
<feature type="binding site" evidence="14">
    <location>
        <position position="63"/>
    </location>
    <ligand>
        <name>ATP</name>
        <dbReference type="ChEBI" id="CHEBI:30616"/>
    </ligand>
</feature>
<dbReference type="InterPro" id="IPR002048">
    <property type="entry name" value="EF_hand_dom"/>
</dbReference>
<dbReference type="EMBL" id="GL376625">
    <property type="status" value="NOT_ANNOTATED_CDS"/>
    <property type="molecule type" value="Genomic_DNA"/>
</dbReference>
<keyword evidence="5" id="KW-0479">Metal-binding</keyword>
<proteinExistence type="inferred from homology"/>
<evidence type="ECO:0000256" key="15">
    <source>
        <dbReference type="RuleBase" id="RU000304"/>
    </source>
</evidence>
<dbReference type="InterPro" id="IPR018247">
    <property type="entry name" value="EF_Hand_1_Ca_BS"/>
</dbReference>
<dbReference type="EnsemblProtists" id="PYU1_T006093">
    <property type="protein sequence ID" value="PYU1_T006093"/>
    <property type="gene ID" value="PYU1_G006081"/>
</dbReference>
<evidence type="ECO:0000256" key="6">
    <source>
        <dbReference type="ARBA" id="ARBA00022737"/>
    </source>
</evidence>
<dbReference type="InterPro" id="IPR008271">
    <property type="entry name" value="Ser/Thr_kinase_AS"/>
</dbReference>
<dbReference type="Proteomes" id="UP000019132">
    <property type="component" value="Unassembled WGS sequence"/>
</dbReference>
<evidence type="ECO:0000259" key="17">
    <source>
        <dbReference type="PROSITE" id="PS50222"/>
    </source>
</evidence>
<dbReference type="GO" id="GO:0005509">
    <property type="term" value="F:calcium ion binding"/>
    <property type="evidence" value="ECO:0007669"/>
    <property type="project" value="InterPro"/>
</dbReference>
<dbReference type="InterPro" id="IPR017441">
    <property type="entry name" value="Protein_kinase_ATP_BS"/>
</dbReference>
<dbReference type="InterPro" id="IPR050205">
    <property type="entry name" value="CDPK_Ser/Thr_kinases"/>
</dbReference>
<evidence type="ECO:0000256" key="4">
    <source>
        <dbReference type="ARBA" id="ARBA00022679"/>
    </source>
</evidence>
<dbReference type="Pfam" id="PF13499">
    <property type="entry name" value="EF-hand_7"/>
    <property type="match status" value="1"/>
</dbReference>
<keyword evidence="3 15" id="KW-0723">Serine/threonine-protein kinase</keyword>
<dbReference type="eggNOG" id="KOG0032">
    <property type="taxonomic scope" value="Eukaryota"/>
</dbReference>
<evidence type="ECO:0000256" key="14">
    <source>
        <dbReference type="PROSITE-ProRule" id="PRU10141"/>
    </source>
</evidence>
<dbReference type="GO" id="GO:0005524">
    <property type="term" value="F:ATP binding"/>
    <property type="evidence" value="ECO:0007669"/>
    <property type="project" value="UniProtKB-UniRule"/>
</dbReference>
<evidence type="ECO:0000256" key="3">
    <source>
        <dbReference type="ARBA" id="ARBA00022527"/>
    </source>
</evidence>
<dbReference type="Pfam" id="PF00069">
    <property type="entry name" value="Pkinase"/>
    <property type="match status" value="1"/>
</dbReference>
<dbReference type="SMART" id="SM00054">
    <property type="entry name" value="EFh"/>
    <property type="match status" value="2"/>
</dbReference>
<evidence type="ECO:0000256" key="7">
    <source>
        <dbReference type="ARBA" id="ARBA00022741"/>
    </source>
</evidence>
<keyword evidence="6" id="KW-0677">Repeat</keyword>
<dbReference type="Gene3D" id="3.30.200.20">
    <property type="entry name" value="Phosphorylase Kinase, domain 1"/>
    <property type="match status" value="1"/>
</dbReference>
<evidence type="ECO:0000256" key="11">
    <source>
        <dbReference type="ARBA" id="ARBA00024334"/>
    </source>
</evidence>
<dbReference type="Gene3D" id="1.10.510.10">
    <property type="entry name" value="Transferase(Phosphotransferase) domain 1"/>
    <property type="match status" value="1"/>
</dbReference>
<dbReference type="FunCoup" id="K3WMA1">
    <property type="interactions" value="21"/>
</dbReference>
<evidence type="ECO:0000256" key="12">
    <source>
        <dbReference type="ARBA" id="ARBA00047899"/>
    </source>
</evidence>
<dbReference type="FunFam" id="1.10.238.10:FF:000003">
    <property type="entry name" value="Calmodulin A"/>
    <property type="match status" value="1"/>
</dbReference>
<dbReference type="GO" id="GO:0004674">
    <property type="term" value="F:protein serine/threonine kinase activity"/>
    <property type="evidence" value="ECO:0007669"/>
    <property type="project" value="UniProtKB-KW"/>
</dbReference>
<accession>K3WMA1</accession>
<reference evidence="19" key="1">
    <citation type="journal article" date="2010" name="Genome Biol.">
        <title>Genome sequence of the necrotrophic plant pathogen Pythium ultimum reveals original pathogenicity mechanisms and effector repertoire.</title>
        <authorList>
            <person name="Levesque C.A."/>
            <person name="Brouwer H."/>
            <person name="Cano L."/>
            <person name="Hamilton J.P."/>
            <person name="Holt C."/>
            <person name="Huitema E."/>
            <person name="Raffaele S."/>
            <person name="Robideau G.P."/>
            <person name="Thines M."/>
            <person name="Win J."/>
            <person name="Zerillo M.M."/>
            <person name="Beakes G.W."/>
            <person name="Boore J.L."/>
            <person name="Busam D."/>
            <person name="Dumas B."/>
            <person name="Ferriera S."/>
            <person name="Fuerstenberg S.I."/>
            <person name="Gachon C.M."/>
            <person name="Gaulin E."/>
            <person name="Govers F."/>
            <person name="Grenville-Briggs L."/>
            <person name="Horner N."/>
            <person name="Hostetler J."/>
            <person name="Jiang R.H."/>
            <person name="Johnson J."/>
            <person name="Krajaejun T."/>
            <person name="Lin H."/>
            <person name="Meijer H.J."/>
            <person name="Moore B."/>
            <person name="Morris P."/>
            <person name="Phuntmart V."/>
            <person name="Puiu D."/>
            <person name="Shetty J."/>
            <person name="Stajich J.E."/>
            <person name="Tripathy S."/>
            <person name="Wawra S."/>
            <person name="van West P."/>
            <person name="Whitty B.R."/>
            <person name="Coutinho P.M."/>
            <person name="Henrissat B."/>
            <person name="Martin F."/>
            <person name="Thomas P.D."/>
            <person name="Tyler B.M."/>
            <person name="De Vries R.P."/>
            <person name="Kamoun S."/>
            <person name="Yandell M."/>
            <person name="Tisserat N."/>
            <person name="Buell C.R."/>
        </authorList>
    </citation>
    <scope>NUCLEOTIDE SEQUENCE</scope>
    <source>
        <strain evidence="19">DAOM:BR144</strain>
    </source>
</reference>
<dbReference type="EC" id="2.7.11.1" evidence="2"/>
<dbReference type="SUPFAM" id="SSF47473">
    <property type="entry name" value="EF-hand"/>
    <property type="match status" value="1"/>
</dbReference>
<dbReference type="PROSITE" id="PS00108">
    <property type="entry name" value="PROTEIN_KINASE_ST"/>
    <property type="match status" value="1"/>
</dbReference>
<evidence type="ECO:0000256" key="13">
    <source>
        <dbReference type="ARBA" id="ARBA00048679"/>
    </source>
</evidence>
<evidence type="ECO:0000313" key="19">
    <source>
        <dbReference type="Proteomes" id="UP000019132"/>
    </source>
</evidence>
<reference evidence="18" key="3">
    <citation type="submission" date="2015-02" db="UniProtKB">
        <authorList>
            <consortium name="EnsemblProtists"/>
        </authorList>
    </citation>
    <scope>IDENTIFICATION</scope>
    <source>
        <strain evidence="18">DAOM BR144</strain>
    </source>
</reference>
<organism evidence="18 19">
    <name type="scientific">Globisporangium ultimum (strain ATCC 200006 / CBS 805.95 / DAOM BR144)</name>
    <name type="common">Pythium ultimum</name>
    <dbReference type="NCBI Taxonomy" id="431595"/>
    <lineage>
        <taxon>Eukaryota</taxon>
        <taxon>Sar</taxon>
        <taxon>Stramenopiles</taxon>
        <taxon>Oomycota</taxon>
        <taxon>Peronosporomycetes</taxon>
        <taxon>Pythiales</taxon>
        <taxon>Pythiaceae</taxon>
        <taxon>Globisporangium</taxon>
    </lineage>
</organism>
<dbReference type="PROSITE" id="PS50222">
    <property type="entry name" value="EF_HAND_2"/>
    <property type="match status" value="1"/>
</dbReference>
<comment type="catalytic activity">
    <reaction evidence="12">
        <text>L-threonyl-[protein] + ATP = O-phospho-L-threonyl-[protein] + ADP + H(+)</text>
        <dbReference type="Rhea" id="RHEA:46608"/>
        <dbReference type="Rhea" id="RHEA-COMP:11060"/>
        <dbReference type="Rhea" id="RHEA-COMP:11605"/>
        <dbReference type="ChEBI" id="CHEBI:15378"/>
        <dbReference type="ChEBI" id="CHEBI:30013"/>
        <dbReference type="ChEBI" id="CHEBI:30616"/>
        <dbReference type="ChEBI" id="CHEBI:61977"/>
        <dbReference type="ChEBI" id="CHEBI:456216"/>
        <dbReference type="EC" id="2.7.11.1"/>
    </reaction>
</comment>
<evidence type="ECO:0000256" key="9">
    <source>
        <dbReference type="ARBA" id="ARBA00022837"/>
    </source>
</evidence>
<dbReference type="InParanoid" id="K3WMA1"/>
<dbReference type="InterPro" id="IPR000719">
    <property type="entry name" value="Prot_kinase_dom"/>
</dbReference>
<dbReference type="PROSITE" id="PS50011">
    <property type="entry name" value="PROTEIN_KINASE_DOM"/>
    <property type="match status" value="1"/>
</dbReference>
<keyword evidence="4" id="KW-0808">Transferase</keyword>
<name>K3WMA1_GLOUD</name>
<protein>
    <recommendedName>
        <fullName evidence="2">non-specific serine/threonine protein kinase</fullName>
        <ecNumber evidence="2">2.7.11.1</ecNumber>
    </recommendedName>
</protein>
<dbReference type="PROSITE" id="PS00107">
    <property type="entry name" value="PROTEIN_KINASE_ATP"/>
    <property type="match status" value="1"/>
</dbReference>
<keyword evidence="19" id="KW-1185">Reference proteome</keyword>
<dbReference type="CDD" id="cd05117">
    <property type="entry name" value="STKc_CAMK"/>
    <property type="match status" value="1"/>
</dbReference>
<comment type="cofactor">
    <cofactor evidence="1">
        <name>Mg(2+)</name>
        <dbReference type="ChEBI" id="CHEBI:18420"/>
    </cofactor>
</comment>
<sequence>MGCVHSSAAADASWPNLFQRNLCLHHKMPASEVYTVVGELGKGAFGIVEKVVHNQTKKHFAMKTVTFASGSKRHEFEKEIDILRGLHHPNIVRMVETFEDDRHFYIIMELCTTGTLLDKVKARGCEHPEDEVLVIITKLASVVQYLHSRFICHRDLKLENILVESQELGGCIKLCDFGASTLFRMGVHMCKVLGSVVYMAPEVLEGNYTHACDLWSLGVVMYMLLSNAPPFHGSTEDELTERIFEAKVVFEGPVWDGVSADAKSLIKKLLNPDPATRYSATQVLKHPWIKSSDEPVAPEVYDEFIPRVKAFCQYSALQRAALVAFAFCMPSAKIRKHSEVYNELNVAHNGILTLQELQDAPALKRFALDMDKIYRALDQQHEKGVNLLEFVAATLNADDVSNEETLRTAFRIFDRKNTGGITHQNLMTLLGQHFDAAACQEMVKRADADKDGKIGFEDFAKMMKVSTKLRILVLEIVNS</sequence>
<dbReference type="PROSITE" id="PS00018">
    <property type="entry name" value="EF_HAND_1"/>
    <property type="match status" value="1"/>
</dbReference>
<keyword evidence="7 14" id="KW-0547">Nucleotide-binding</keyword>
<dbReference type="AlphaFoldDB" id="K3WMA1"/>
<feature type="domain" description="Protein kinase" evidence="16">
    <location>
        <begin position="34"/>
        <end position="289"/>
    </location>
</feature>
<evidence type="ECO:0000256" key="8">
    <source>
        <dbReference type="ARBA" id="ARBA00022777"/>
    </source>
</evidence>
<dbReference type="FunFam" id="3.30.200.20:FF:000315">
    <property type="entry name" value="Calcium-dependent protein kinase 3"/>
    <property type="match status" value="1"/>
</dbReference>
<reference evidence="19" key="2">
    <citation type="submission" date="2010-04" db="EMBL/GenBank/DDBJ databases">
        <authorList>
            <person name="Buell R."/>
            <person name="Hamilton J."/>
            <person name="Hostetler J."/>
        </authorList>
    </citation>
    <scope>NUCLEOTIDE SEQUENCE [LARGE SCALE GENOMIC DNA]</scope>
    <source>
        <strain evidence="19">DAOM:BR144</strain>
    </source>
</reference>
<comment type="catalytic activity">
    <reaction evidence="13">
        <text>L-seryl-[protein] + ATP = O-phospho-L-seryl-[protein] + ADP + H(+)</text>
        <dbReference type="Rhea" id="RHEA:17989"/>
        <dbReference type="Rhea" id="RHEA-COMP:9863"/>
        <dbReference type="Rhea" id="RHEA-COMP:11604"/>
        <dbReference type="ChEBI" id="CHEBI:15378"/>
        <dbReference type="ChEBI" id="CHEBI:29999"/>
        <dbReference type="ChEBI" id="CHEBI:30616"/>
        <dbReference type="ChEBI" id="CHEBI:83421"/>
        <dbReference type="ChEBI" id="CHEBI:456216"/>
        <dbReference type="EC" id="2.7.11.1"/>
    </reaction>
</comment>
<dbReference type="Gene3D" id="1.10.238.10">
    <property type="entry name" value="EF-hand"/>
    <property type="match status" value="2"/>
</dbReference>